<gene>
    <name evidence="15" type="ORF">D9Q98_000407</name>
</gene>
<feature type="domain" description="Helicase C-terminal" evidence="14">
    <location>
        <begin position="202"/>
        <end position="363"/>
    </location>
</feature>
<dbReference type="InterPro" id="IPR050699">
    <property type="entry name" value="RNA-DNA_Helicase"/>
</dbReference>
<evidence type="ECO:0000256" key="9">
    <source>
        <dbReference type="ARBA" id="ARBA00022840"/>
    </source>
</evidence>
<reference evidence="15" key="1">
    <citation type="journal article" date="2019" name="Plant J.">
        <title>Chlorella vulgaris genome assembly and annotation reveals the molecular basis for metabolic acclimation to high light conditions.</title>
        <authorList>
            <person name="Cecchin M."/>
            <person name="Marcolungo L."/>
            <person name="Rossato M."/>
            <person name="Girolomoni L."/>
            <person name="Cosentino E."/>
            <person name="Cuine S."/>
            <person name="Li-Beisson Y."/>
            <person name="Delledonne M."/>
            <person name="Ballottari M."/>
        </authorList>
    </citation>
    <scope>NUCLEOTIDE SEQUENCE</scope>
    <source>
        <strain evidence="15">211/11P</strain>
    </source>
</reference>
<dbReference type="GO" id="GO:0016787">
    <property type="term" value="F:hydrolase activity"/>
    <property type="evidence" value="ECO:0007669"/>
    <property type="project" value="UniProtKB-KW"/>
</dbReference>
<dbReference type="EC" id="3.6.4.13" evidence="5"/>
<name>A0A9D4Z146_CHLVU</name>
<dbReference type="Pfam" id="PF12513">
    <property type="entry name" value="SUV3_C"/>
    <property type="match status" value="1"/>
</dbReference>
<dbReference type="InterPro" id="IPR001650">
    <property type="entry name" value="Helicase_C-like"/>
</dbReference>
<dbReference type="GO" id="GO:0000965">
    <property type="term" value="P:mitochondrial RNA 3'-end processing"/>
    <property type="evidence" value="ECO:0007669"/>
    <property type="project" value="TreeGrafter"/>
</dbReference>
<dbReference type="PANTHER" id="PTHR12131">
    <property type="entry name" value="ATP-DEPENDENT RNA AND DNA HELICASE"/>
    <property type="match status" value="1"/>
</dbReference>
<dbReference type="CDD" id="cd18805">
    <property type="entry name" value="SF2_C_suv3"/>
    <property type="match status" value="1"/>
</dbReference>
<keyword evidence="16" id="KW-1185">Reference proteome</keyword>
<dbReference type="EMBL" id="SIDB01000001">
    <property type="protein sequence ID" value="KAI3437963.1"/>
    <property type="molecule type" value="Genomic_DNA"/>
</dbReference>
<evidence type="ECO:0000256" key="2">
    <source>
        <dbReference type="ARBA" id="ARBA00001946"/>
    </source>
</evidence>
<dbReference type="AlphaFoldDB" id="A0A9D4Z146"/>
<dbReference type="Pfam" id="PF22527">
    <property type="entry name" value="DEXQc_Suv3"/>
    <property type="match status" value="1"/>
</dbReference>
<dbReference type="Proteomes" id="UP001055712">
    <property type="component" value="Unassembled WGS sequence"/>
</dbReference>
<dbReference type="CDD" id="cd17913">
    <property type="entry name" value="DEXQc_Suv3"/>
    <property type="match status" value="1"/>
</dbReference>
<comment type="cofactor">
    <cofactor evidence="1">
        <name>Mn(2+)</name>
        <dbReference type="ChEBI" id="CHEBI:29035"/>
    </cofactor>
</comment>
<evidence type="ECO:0000256" key="11">
    <source>
        <dbReference type="ARBA" id="ARBA00023128"/>
    </source>
</evidence>
<dbReference type="InterPro" id="IPR044774">
    <property type="entry name" value="Suv3_DEXQc"/>
</dbReference>
<evidence type="ECO:0000256" key="4">
    <source>
        <dbReference type="ARBA" id="ARBA00011661"/>
    </source>
</evidence>
<keyword evidence="12" id="KW-1135">Mitochondrion nucleoid</keyword>
<dbReference type="GO" id="GO:0003724">
    <property type="term" value="F:RNA helicase activity"/>
    <property type="evidence" value="ECO:0007669"/>
    <property type="project" value="UniProtKB-EC"/>
</dbReference>
<dbReference type="FunFam" id="3.40.50.300:FF:000957">
    <property type="entry name" value="ATP-dependent RNA helicase SUV3L, mitochondrial"/>
    <property type="match status" value="1"/>
</dbReference>
<evidence type="ECO:0000313" key="16">
    <source>
        <dbReference type="Proteomes" id="UP001055712"/>
    </source>
</evidence>
<keyword evidence="6" id="KW-0547">Nucleotide-binding</keyword>
<evidence type="ECO:0000256" key="12">
    <source>
        <dbReference type="ARBA" id="ARBA00023271"/>
    </source>
</evidence>
<comment type="cofactor">
    <cofactor evidence="2">
        <name>Mg(2+)</name>
        <dbReference type="ChEBI" id="CHEBI:18420"/>
    </cofactor>
</comment>
<dbReference type="Pfam" id="PF00271">
    <property type="entry name" value="Helicase_C"/>
    <property type="match status" value="1"/>
</dbReference>
<comment type="catalytic activity">
    <reaction evidence="13">
        <text>ATP + H2O = ADP + phosphate + H(+)</text>
        <dbReference type="Rhea" id="RHEA:13065"/>
        <dbReference type="ChEBI" id="CHEBI:15377"/>
        <dbReference type="ChEBI" id="CHEBI:15378"/>
        <dbReference type="ChEBI" id="CHEBI:30616"/>
        <dbReference type="ChEBI" id="CHEBI:43474"/>
        <dbReference type="ChEBI" id="CHEBI:456216"/>
        <dbReference type="EC" id="3.6.4.13"/>
    </reaction>
</comment>
<dbReference type="InterPro" id="IPR027417">
    <property type="entry name" value="P-loop_NTPase"/>
</dbReference>
<dbReference type="SMART" id="SM00490">
    <property type="entry name" value="HELICc"/>
    <property type="match status" value="1"/>
</dbReference>
<evidence type="ECO:0000313" key="15">
    <source>
        <dbReference type="EMBL" id="KAI3437963.1"/>
    </source>
</evidence>
<dbReference type="Gene3D" id="1.20.58.1080">
    <property type="match status" value="1"/>
</dbReference>
<comment type="subcellular location">
    <subcellularLocation>
        <location evidence="3">Mitochondrion matrix</location>
        <location evidence="3">Mitochondrion nucleoid</location>
    </subcellularLocation>
</comment>
<dbReference type="PANTHER" id="PTHR12131:SF1">
    <property type="entry name" value="ATP-DEPENDENT RNA HELICASE SUPV3L1, MITOCHONDRIAL-RELATED"/>
    <property type="match status" value="1"/>
</dbReference>
<sequence length="563" mass="61642">MPGGCVRWARTLLSCRNCRSYSALPAQAFTDAVTDLGCPASLFPIARALNRRIVAHLGPTNSGKTHAALQHLRQAASGIYCGPLRLLAWQVHAQLCSSLPCNLVTGQERREELGARHTACTVEMASHRAVVDVAVVDEVQMLADHSRGWAWTRALLGVPARTLHVCGDPAVLPLLEKIAGETGEELEVRHYQRLSPLVAARRPLACLSQVRSGDCVVAFTRRDVHAVRQEVESHGRHRCCVVYGALPPNARQLQAALFNASRTGFNVLAASDAVGMGLNLSIRRIIFTSIRKWDGTADRQLTAAEIKQIAGRAGRYGSRFPSGTVTAMNAADLQVVADALQQPSEVLTTACLLPSLSQLELLHAQHPQDNLPALLRRFAEAAAGSLAQTHYCYAQYEDQYTLATMLRHLPLSLQEAWTFSISPTDPADAPLASALLRFATAYARQLRVPVAATLLPPLAQARSEVDLLQLETCHRILDLYLWLAHRFPDAFEGAEDVALKSGALAALIDTSIREMGVQRRCRAGSEAAAAAGDDASLEAEAEWEQQQVEEWMRRKRSYHKHRR</sequence>
<evidence type="ECO:0000256" key="1">
    <source>
        <dbReference type="ARBA" id="ARBA00001936"/>
    </source>
</evidence>
<accession>A0A9D4Z146</accession>
<proteinExistence type="predicted"/>
<dbReference type="FunFam" id="3.40.50.300:FF:000269">
    <property type="entry name" value="ATP-dependent RNA helicase SUPV3L1, mitochondrial"/>
    <property type="match status" value="1"/>
</dbReference>
<dbReference type="GO" id="GO:0042645">
    <property type="term" value="C:mitochondrial nucleoid"/>
    <property type="evidence" value="ECO:0007669"/>
    <property type="project" value="UniProtKB-SubCell"/>
</dbReference>
<evidence type="ECO:0000256" key="3">
    <source>
        <dbReference type="ARBA" id="ARBA00004436"/>
    </source>
</evidence>
<organism evidence="15 16">
    <name type="scientific">Chlorella vulgaris</name>
    <name type="common">Green alga</name>
    <dbReference type="NCBI Taxonomy" id="3077"/>
    <lineage>
        <taxon>Eukaryota</taxon>
        <taxon>Viridiplantae</taxon>
        <taxon>Chlorophyta</taxon>
        <taxon>core chlorophytes</taxon>
        <taxon>Trebouxiophyceae</taxon>
        <taxon>Chlorellales</taxon>
        <taxon>Chlorellaceae</taxon>
        <taxon>Chlorella clade</taxon>
        <taxon>Chlorella</taxon>
    </lineage>
</organism>
<evidence type="ECO:0000256" key="8">
    <source>
        <dbReference type="ARBA" id="ARBA00022806"/>
    </source>
</evidence>
<dbReference type="InterPro" id="IPR055206">
    <property type="entry name" value="DEXQc_SUV3"/>
</dbReference>
<keyword evidence="11" id="KW-0496">Mitochondrion</keyword>
<dbReference type="GO" id="GO:0045025">
    <property type="term" value="C:mitochondrial degradosome"/>
    <property type="evidence" value="ECO:0007669"/>
    <property type="project" value="TreeGrafter"/>
</dbReference>
<dbReference type="InterPro" id="IPR041082">
    <property type="entry name" value="Suv3_C_1"/>
</dbReference>
<dbReference type="InterPro" id="IPR022192">
    <property type="entry name" value="SUV3_C"/>
</dbReference>
<keyword evidence="9" id="KW-0067">ATP-binding</keyword>
<keyword evidence="10" id="KW-0809">Transit peptide</keyword>
<dbReference type="Gene3D" id="1.20.272.40">
    <property type="match status" value="1"/>
</dbReference>
<dbReference type="SUPFAM" id="SSF52540">
    <property type="entry name" value="P-loop containing nucleoside triphosphate hydrolases"/>
    <property type="match status" value="1"/>
</dbReference>
<reference evidence="15" key="2">
    <citation type="submission" date="2020-11" db="EMBL/GenBank/DDBJ databases">
        <authorList>
            <person name="Cecchin M."/>
            <person name="Marcolungo L."/>
            <person name="Rossato M."/>
            <person name="Girolomoni L."/>
            <person name="Cosentino E."/>
            <person name="Cuine S."/>
            <person name="Li-Beisson Y."/>
            <person name="Delledonne M."/>
            <person name="Ballottari M."/>
        </authorList>
    </citation>
    <scope>NUCLEOTIDE SEQUENCE</scope>
    <source>
        <strain evidence="15">211/11P</strain>
        <tissue evidence="15">Whole cell</tissue>
    </source>
</reference>
<comment type="subunit">
    <text evidence="4">Homodimer; in free form. Component of the mitochondrial degradosome (mtEXO) complex which is a heteropentamer containing 2 copies of SUPV3L1 and 3 copies of PNPT1.</text>
</comment>
<dbReference type="PROSITE" id="PS51194">
    <property type="entry name" value="HELICASE_CTER"/>
    <property type="match status" value="1"/>
</dbReference>
<keyword evidence="7" id="KW-0378">Hydrolase</keyword>
<comment type="caution">
    <text evidence="15">The sequence shown here is derived from an EMBL/GenBank/DDBJ whole genome shotgun (WGS) entry which is preliminary data.</text>
</comment>
<dbReference type="OrthoDB" id="6692397at2759"/>
<dbReference type="Pfam" id="PF18147">
    <property type="entry name" value="Suv3_C_1"/>
    <property type="match status" value="1"/>
</dbReference>
<evidence type="ECO:0000259" key="14">
    <source>
        <dbReference type="PROSITE" id="PS51194"/>
    </source>
</evidence>
<evidence type="ECO:0000256" key="10">
    <source>
        <dbReference type="ARBA" id="ARBA00022946"/>
    </source>
</evidence>
<evidence type="ECO:0000256" key="13">
    <source>
        <dbReference type="ARBA" id="ARBA00047984"/>
    </source>
</evidence>
<evidence type="ECO:0000256" key="6">
    <source>
        <dbReference type="ARBA" id="ARBA00022741"/>
    </source>
</evidence>
<protein>
    <recommendedName>
        <fullName evidence="5">RNA helicase</fullName>
        <ecNumber evidence="5">3.6.4.13</ecNumber>
    </recommendedName>
</protein>
<dbReference type="Gene3D" id="3.40.50.300">
    <property type="entry name" value="P-loop containing nucleotide triphosphate hydrolases"/>
    <property type="match status" value="2"/>
</dbReference>
<evidence type="ECO:0000256" key="5">
    <source>
        <dbReference type="ARBA" id="ARBA00012552"/>
    </source>
</evidence>
<evidence type="ECO:0000256" key="7">
    <source>
        <dbReference type="ARBA" id="ARBA00022801"/>
    </source>
</evidence>
<keyword evidence="8" id="KW-0347">Helicase</keyword>
<dbReference type="GO" id="GO:0005524">
    <property type="term" value="F:ATP binding"/>
    <property type="evidence" value="ECO:0007669"/>
    <property type="project" value="UniProtKB-KW"/>
</dbReference>